<dbReference type="AlphaFoldDB" id="A0A0F8VS39"/>
<sequence length="95" mass="10671">SLGLCCTFCDEIKEPLAEIGGFNHTFICRDCMVKRPSTQQQLAFVRTLIGDGLVELHSSYIMEKVEIALNCGSLDYLIGCLDLPNQRKFMRELGL</sequence>
<comment type="caution">
    <text evidence="1">The sequence shown here is derived from an EMBL/GenBank/DDBJ whole genome shotgun (WGS) entry which is preliminary data.</text>
</comment>
<gene>
    <name evidence="1" type="ORF">LCGC14_3158260</name>
</gene>
<dbReference type="EMBL" id="LAZR01069734">
    <property type="protein sequence ID" value="KKK47132.1"/>
    <property type="molecule type" value="Genomic_DNA"/>
</dbReference>
<accession>A0A0F8VS39</accession>
<name>A0A0F8VS39_9ZZZZ</name>
<reference evidence="1" key="1">
    <citation type="journal article" date="2015" name="Nature">
        <title>Complex archaea that bridge the gap between prokaryotes and eukaryotes.</title>
        <authorList>
            <person name="Spang A."/>
            <person name="Saw J.H."/>
            <person name="Jorgensen S.L."/>
            <person name="Zaremba-Niedzwiedzka K."/>
            <person name="Martijn J."/>
            <person name="Lind A.E."/>
            <person name="van Eijk R."/>
            <person name="Schleper C."/>
            <person name="Guy L."/>
            <person name="Ettema T.J."/>
        </authorList>
    </citation>
    <scope>NUCLEOTIDE SEQUENCE</scope>
</reference>
<proteinExistence type="predicted"/>
<organism evidence="1">
    <name type="scientific">marine sediment metagenome</name>
    <dbReference type="NCBI Taxonomy" id="412755"/>
    <lineage>
        <taxon>unclassified sequences</taxon>
        <taxon>metagenomes</taxon>
        <taxon>ecological metagenomes</taxon>
    </lineage>
</organism>
<feature type="non-terminal residue" evidence="1">
    <location>
        <position position="1"/>
    </location>
</feature>
<protein>
    <submittedName>
        <fullName evidence="1">Uncharacterized protein</fullName>
    </submittedName>
</protein>
<evidence type="ECO:0000313" key="1">
    <source>
        <dbReference type="EMBL" id="KKK47132.1"/>
    </source>
</evidence>